<dbReference type="Gene3D" id="1.10.3810.10">
    <property type="entry name" value="Biosynthetic peptidoglycan transglycosylase-like"/>
    <property type="match status" value="1"/>
</dbReference>
<evidence type="ECO:0000256" key="2">
    <source>
        <dbReference type="ARBA" id="ARBA00007739"/>
    </source>
</evidence>
<evidence type="ECO:0000259" key="16">
    <source>
        <dbReference type="Pfam" id="PF00912"/>
    </source>
</evidence>
<keyword evidence="3" id="KW-0121">Carboxypeptidase</keyword>
<evidence type="ECO:0000256" key="13">
    <source>
        <dbReference type="ARBA" id="ARBA00049902"/>
    </source>
</evidence>
<dbReference type="InterPro" id="IPR005543">
    <property type="entry name" value="PASTA_dom"/>
</dbReference>
<dbReference type="GO" id="GO:0009252">
    <property type="term" value="P:peptidoglycan biosynthetic process"/>
    <property type="evidence" value="ECO:0007669"/>
    <property type="project" value="UniProtKB-KW"/>
</dbReference>
<feature type="region of interest" description="Disordered" evidence="14">
    <location>
        <begin position="647"/>
        <end position="669"/>
    </location>
</feature>
<proteinExistence type="inferred from homology"/>
<dbReference type="AlphaFoldDB" id="A0A3N0B1R1"/>
<dbReference type="SUPFAM" id="SSF56601">
    <property type="entry name" value="beta-lactamase/transpeptidase-like"/>
    <property type="match status" value="1"/>
</dbReference>
<evidence type="ECO:0000313" key="18">
    <source>
        <dbReference type="Proteomes" id="UP000278632"/>
    </source>
</evidence>
<keyword evidence="4" id="KW-0645">Protease</keyword>
<dbReference type="GO" id="GO:0008658">
    <property type="term" value="F:penicillin binding"/>
    <property type="evidence" value="ECO:0007669"/>
    <property type="project" value="InterPro"/>
</dbReference>
<dbReference type="EMBL" id="QICD01000024">
    <property type="protein sequence ID" value="RNL40754.1"/>
    <property type="molecule type" value="Genomic_DNA"/>
</dbReference>
<dbReference type="InterPro" id="IPR050396">
    <property type="entry name" value="Glycosyltr_51/Transpeptidase"/>
</dbReference>
<dbReference type="FunFam" id="1.10.3810.10:FF:000001">
    <property type="entry name" value="Penicillin-binding protein 1A"/>
    <property type="match status" value="1"/>
</dbReference>
<comment type="similarity">
    <text evidence="2">In the N-terminal section; belongs to the glycosyltransferase 51 family.</text>
</comment>
<keyword evidence="18" id="KW-1185">Reference proteome</keyword>
<evidence type="ECO:0000256" key="3">
    <source>
        <dbReference type="ARBA" id="ARBA00022645"/>
    </source>
</evidence>
<dbReference type="GO" id="GO:0071555">
    <property type="term" value="P:cell wall organization"/>
    <property type="evidence" value="ECO:0007669"/>
    <property type="project" value="UniProtKB-KW"/>
</dbReference>
<evidence type="ECO:0000259" key="15">
    <source>
        <dbReference type="Pfam" id="PF00905"/>
    </source>
</evidence>
<evidence type="ECO:0000256" key="1">
    <source>
        <dbReference type="ARBA" id="ARBA00007090"/>
    </source>
</evidence>
<dbReference type="GO" id="GO:0008955">
    <property type="term" value="F:peptidoglycan glycosyltransferase activity"/>
    <property type="evidence" value="ECO:0007669"/>
    <property type="project" value="UniProtKB-EC"/>
</dbReference>
<keyword evidence="7" id="KW-0378">Hydrolase</keyword>
<sequence>MKIRRKQREKRTHAVQWLLLLTIAALCFVAFWGVRGMLNVMNQWTEDLPSIEDTDFTSHAQESVMFADDGQTVLAEFQLEKRDPVELSQISSYVLKGTVDTEDVRFYEHDGVDFPGIARALVNNLRGGKLEGASTITQQLVRNTVLTQEAHEISFERKIREAELAVNLEKRFSKDEILLMYLNTINYGDGCYGIEAAARNYFQTSAADLTLTQAATLIGIPQSPTYLNPKEHPEACLERRNVVLDRMLSAGDITRDEYEAAISAELGLDLAPDAPADGIYTYHYFTSYVRDLLLSEDNPYGCSYADLFKGGLTIYSSINPSLQDEAEAACNAQRERMDADLEASLVAIEAQTGQVKAMVGGSDYDTSKVNLATGTGGSGRQAGSTFKAFTLAAAIEQGISPQTLVDCTSPMTHVIDGQSHEFENFDGYNYGIRSIQSATAISSNTGYLRLSEAIGQSSTTEMAARLGVASPMATVYSTTLGAADVTPLDMAAAYATLASGGIKRAPVVVTKILDRSGQVIYEAPDTSERVLDERVTAATTKVLRTVFETGEGTANNARLYSGQPVAGKTGTSSDFADHWLVGYTPALSVSTWIGNPAGAIATDRGITCNALWKDFMDRATEGQAIEHFVSMQDPAYSNPYNTAQKNKLESQLKKDADDKDDRRDLRSAPSAVGCTLSEAASILEGYPAGYLEEYSDAVPAGIVISQSVRDGQVVIVVSLGPKP</sequence>
<dbReference type="InterPro" id="IPR001460">
    <property type="entry name" value="PCN-bd_Tpept"/>
</dbReference>
<dbReference type="OrthoDB" id="9766909at2"/>
<keyword evidence="11" id="KW-0961">Cell wall biogenesis/degradation</keyword>
<dbReference type="RefSeq" id="WP_123192720.1">
    <property type="nucleotide sequence ID" value="NZ_QICD01000024.1"/>
</dbReference>
<evidence type="ECO:0000256" key="6">
    <source>
        <dbReference type="ARBA" id="ARBA00022679"/>
    </source>
</evidence>
<comment type="similarity">
    <text evidence="1">In the C-terminal section; belongs to the transpeptidase family.</text>
</comment>
<organism evidence="17 18">
    <name type="scientific">Paraeggerthella hongkongensis</name>
    <dbReference type="NCBI Taxonomy" id="230658"/>
    <lineage>
        <taxon>Bacteria</taxon>
        <taxon>Bacillati</taxon>
        <taxon>Actinomycetota</taxon>
        <taxon>Coriobacteriia</taxon>
        <taxon>Eggerthellales</taxon>
        <taxon>Eggerthellaceae</taxon>
        <taxon>Paraeggerthella</taxon>
    </lineage>
</organism>
<evidence type="ECO:0000256" key="5">
    <source>
        <dbReference type="ARBA" id="ARBA00022676"/>
    </source>
</evidence>
<dbReference type="GO" id="GO:0006508">
    <property type="term" value="P:proteolysis"/>
    <property type="evidence" value="ECO:0007669"/>
    <property type="project" value="UniProtKB-KW"/>
</dbReference>
<evidence type="ECO:0000256" key="8">
    <source>
        <dbReference type="ARBA" id="ARBA00022960"/>
    </source>
</evidence>
<evidence type="ECO:0000256" key="11">
    <source>
        <dbReference type="ARBA" id="ARBA00023316"/>
    </source>
</evidence>
<dbReference type="PANTHER" id="PTHR32282">
    <property type="entry name" value="BINDING PROTEIN TRANSPEPTIDASE, PUTATIVE-RELATED"/>
    <property type="match status" value="1"/>
</dbReference>
<comment type="catalytic activity">
    <reaction evidence="13">
        <text>[GlcNAc-(1-&gt;4)-Mur2Ac(oyl-L-Ala-gamma-D-Glu-L-Lys-D-Ala-D-Ala)](n)-di-trans,octa-cis-undecaprenyl diphosphate + beta-D-GlcNAc-(1-&gt;4)-Mur2Ac(oyl-L-Ala-gamma-D-Glu-L-Lys-D-Ala-D-Ala)-di-trans,octa-cis-undecaprenyl diphosphate = [GlcNAc-(1-&gt;4)-Mur2Ac(oyl-L-Ala-gamma-D-Glu-L-Lys-D-Ala-D-Ala)](n+1)-di-trans,octa-cis-undecaprenyl diphosphate + di-trans,octa-cis-undecaprenyl diphosphate + H(+)</text>
        <dbReference type="Rhea" id="RHEA:23708"/>
        <dbReference type="Rhea" id="RHEA-COMP:9602"/>
        <dbReference type="Rhea" id="RHEA-COMP:9603"/>
        <dbReference type="ChEBI" id="CHEBI:15378"/>
        <dbReference type="ChEBI" id="CHEBI:58405"/>
        <dbReference type="ChEBI" id="CHEBI:60033"/>
        <dbReference type="ChEBI" id="CHEBI:78435"/>
        <dbReference type="EC" id="2.4.99.28"/>
    </reaction>
</comment>
<name>A0A3N0B1R1_9ACTN</name>
<keyword evidence="6 17" id="KW-0808">Transferase</keyword>
<feature type="domain" description="Glycosyl transferase family 51" evidence="16">
    <location>
        <begin position="72"/>
        <end position="247"/>
    </location>
</feature>
<accession>A0A3N0B1R1</accession>
<gene>
    <name evidence="17" type="ORF">DMP08_09840</name>
</gene>
<dbReference type="GO" id="GO:0009002">
    <property type="term" value="F:serine-type D-Ala-D-Ala carboxypeptidase activity"/>
    <property type="evidence" value="ECO:0007669"/>
    <property type="project" value="UniProtKB-EC"/>
</dbReference>
<keyword evidence="9" id="KW-0573">Peptidoglycan synthesis</keyword>
<evidence type="ECO:0000256" key="9">
    <source>
        <dbReference type="ARBA" id="ARBA00022984"/>
    </source>
</evidence>
<comment type="caution">
    <text evidence="17">The sequence shown here is derived from an EMBL/GenBank/DDBJ whole genome shotgun (WGS) entry which is preliminary data.</text>
</comment>
<evidence type="ECO:0000256" key="14">
    <source>
        <dbReference type="SAM" id="MobiDB-lite"/>
    </source>
</evidence>
<dbReference type="Proteomes" id="UP000278632">
    <property type="component" value="Unassembled WGS sequence"/>
</dbReference>
<evidence type="ECO:0000256" key="10">
    <source>
        <dbReference type="ARBA" id="ARBA00023268"/>
    </source>
</evidence>
<dbReference type="GO" id="GO:0030288">
    <property type="term" value="C:outer membrane-bounded periplasmic space"/>
    <property type="evidence" value="ECO:0007669"/>
    <property type="project" value="TreeGrafter"/>
</dbReference>
<dbReference type="CDD" id="cd06577">
    <property type="entry name" value="PASTA_pknB"/>
    <property type="match status" value="1"/>
</dbReference>
<protein>
    <submittedName>
        <fullName evidence="17">Glycosyl transferase</fullName>
    </submittedName>
</protein>
<keyword evidence="5" id="KW-0328">Glycosyltransferase</keyword>
<dbReference type="Pfam" id="PF00912">
    <property type="entry name" value="Transgly"/>
    <property type="match status" value="1"/>
</dbReference>
<reference evidence="18" key="1">
    <citation type="submission" date="2018-05" db="EMBL/GenBank/DDBJ databases">
        <title>Genome Sequencing of selected type strains of the family Eggerthellaceae.</title>
        <authorList>
            <person name="Danylec N."/>
            <person name="Stoll D.A."/>
            <person name="Doetsch A."/>
            <person name="Huch M."/>
        </authorList>
    </citation>
    <scope>NUCLEOTIDE SEQUENCE [LARGE SCALE GENOMIC DNA]</scope>
    <source>
        <strain evidence="18">DSM 16106</strain>
    </source>
</reference>
<evidence type="ECO:0000256" key="12">
    <source>
        <dbReference type="ARBA" id="ARBA00034000"/>
    </source>
</evidence>
<comment type="catalytic activity">
    <reaction evidence="12">
        <text>Preferential cleavage: (Ac)2-L-Lys-D-Ala-|-D-Ala. Also transpeptidation of peptidyl-alanyl moieties that are N-acyl substituents of D-alanine.</text>
        <dbReference type="EC" id="3.4.16.4"/>
    </reaction>
</comment>
<keyword evidence="10" id="KW-0511">Multifunctional enzyme</keyword>
<dbReference type="InterPro" id="IPR012338">
    <property type="entry name" value="Beta-lactam/transpept-like"/>
</dbReference>
<evidence type="ECO:0000256" key="4">
    <source>
        <dbReference type="ARBA" id="ARBA00022670"/>
    </source>
</evidence>
<feature type="compositionally biased region" description="Basic and acidic residues" evidence="14">
    <location>
        <begin position="647"/>
        <end position="666"/>
    </location>
</feature>
<dbReference type="InterPro" id="IPR001264">
    <property type="entry name" value="Glyco_trans_51"/>
</dbReference>
<dbReference type="InterPro" id="IPR036950">
    <property type="entry name" value="PBP_transglycosylase"/>
</dbReference>
<dbReference type="SUPFAM" id="SSF53955">
    <property type="entry name" value="Lysozyme-like"/>
    <property type="match status" value="1"/>
</dbReference>
<dbReference type="PANTHER" id="PTHR32282:SF33">
    <property type="entry name" value="PEPTIDOGLYCAN GLYCOSYLTRANSFERASE"/>
    <property type="match status" value="1"/>
</dbReference>
<dbReference type="GO" id="GO:0008360">
    <property type="term" value="P:regulation of cell shape"/>
    <property type="evidence" value="ECO:0007669"/>
    <property type="project" value="UniProtKB-KW"/>
</dbReference>
<dbReference type="InterPro" id="IPR023346">
    <property type="entry name" value="Lysozyme-like_dom_sf"/>
</dbReference>
<evidence type="ECO:0000256" key="7">
    <source>
        <dbReference type="ARBA" id="ARBA00022801"/>
    </source>
</evidence>
<evidence type="ECO:0000313" key="17">
    <source>
        <dbReference type="EMBL" id="RNL40754.1"/>
    </source>
</evidence>
<dbReference type="Pfam" id="PF00905">
    <property type="entry name" value="Transpeptidase"/>
    <property type="match status" value="1"/>
</dbReference>
<feature type="domain" description="Penicillin-binding protein transpeptidase" evidence="15">
    <location>
        <begin position="344"/>
        <end position="586"/>
    </location>
</feature>
<keyword evidence="8" id="KW-0133">Cell shape</keyword>
<dbReference type="Gene3D" id="3.40.710.10">
    <property type="entry name" value="DD-peptidase/beta-lactamase superfamily"/>
    <property type="match status" value="1"/>
</dbReference>